<dbReference type="AlphaFoldDB" id="W4FG42"/>
<protein>
    <submittedName>
        <fullName evidence="1">Uncharacterized protein</fullName>
    </submittedName>
</protein>
<dbReference type="VEuPathDB" id="FungiDB:H257_17645"/>
<dbReference type="GeneID" id="20819641"/>
<dbReference type="RefSeq" id="XP_009844810.1">
    <property type="nucleotide sequence ID" value="XM_009846508.1"/>
</dbReference>
<sequence length="51" mass="5615">MINSRTIGGCPKGIPNGATDGFFDVALTEDDLADHQRLRDAWQRRASSILK</sequence>
<evidence type="ECO:0000313" key="1">
    <source>
        <dbReference type="EMBL" id="ETV65703.1"/>
    </source>
</evidence>
<name>W4FG42_APHAT</name>
<proteinExistence type="predicted"/>
<dbReference type="EMBL" id="KI913226">
    <property type="protein sequence ID" value="ETV65703.1"/>
    <property type="molecule type" value="Genomic_DNA"/>
</dbReference>
<gene>
    <name evidence="1" type="ORF">H257_17645</name>
</gene>
<accession>W4FG42</accession>
<reference evidence="1" key="1">
    <citation type="submission" date="2013-12" db="EMBL/GenBank/DDBJ databases">
        <title>The Genome Sequence of Aphanomyces astaci APO3.</title>
        <authorList>
            <consortium name="The Broad Institute Genomics Platform"/>
            <person name="Russ C."/>
            <person name="Tyler B."/>
            <person name="van West P."/>
            <person name="Dieguez-Uribeondo J."/>
            <person name="Young S.K."/>
            <person name="Zeng Q."/>
            <person name="Gargeya S."/>
            <person name="Fitzgerald M."/>
            <person name="Abouelleil A."/>
            <person name="Alvarado L."/>
            <person name="Chapman S.B."/>
            <person name="Gainer-Dewar J."/>
            <person name="Goldberg J."/>
            <person name="Griggs A."/>
            <person name="Gujja S."/>
            <person name="Hansen M."/>
            <person name="Howarth C."/>
            <person name="Imamovic A."/>
            <person name="Ireland A."/>
            <person name="Larimer J."/>
            <person name="McCowan C."/>
            <person name="Murphy C."/>
            <person name="Pearson M."/>
            <person name="Poon T.W."/>
            <person name="Priest M."/>
            <person name="Roberts A."/>
            <person name="Saif S."/>
            <person name="Shea T."/>
            <person name="Sykes S."/>
            <person name="Wortman J."/>
            <person name="Nusbaum C."/>
            <person name="Birren B."/>
        </authorList>
    </citation>
    <scope>NUCLEOTIDE SEQUENCE [LARGE SCALE GENOMIC DNA]</scope>
    <source>
        <strain evidence="1">APO3</strain>
    </source>
</reference>
<organism evidence="1">
    <name type="scientific">Aphanomyces astaci</name>
    <name type="common">Crayfish plague agent</name>
    <dbReference type="NCBI Taxonomy" id="112090"/>
    <lineage>
        <taxon>Eukaryota</taxon>
        <taxon>Sar</taxon>
        <taxon>Stramenopiles</taxon>
        <taxon>Oomycota</taxon>
        <taxon>Saprolegniomycetes</taxon>
        <taxon>Saprolegniales</taxon>
        <taxon>Verrucalvaceae</taxon>
        <taxon>Aphanomyces</taxon>
    </lineage>
</organism>